<evidence type="ECO:0000256" key="1">
    <source>
        <dbReference type="SAM" id="Phobius"/>
    </source>
</evidence>
<keyword evidence="1" id="KW-0472">Membrane</keyword>
<organism evidence="2 3">
    <name type="scientific">Thalassobacillus hwangdonensis</name>
    <dbReference type="NCBI Taxonomy" id="546108"/>
    <lineage>
        <taxon>Bacteria</taxon>
        <taxon>Bacillati</taxon>
        <taxon>Bacillota</taxon>
        <taxon>Bacilli</taxon>
        <taxon>Bacillales</taxon>
        <taxon>Bacillaceae</taxon>
        <taxon>Thalassobacillus</taxon>
    </lineage>
</organism>
<dbReference type="EMBL" id="JBHTKL010000001">
    <property type="protein sequence ID" value="MFD1018716.1"/>
    <property type="molecule type" value="Genomic_DNA"/>
</dbReference>
<gene>
    <name evidence="2" type="ORF">ACFQ2J_05810</name>
</gene>
<dbReference type="RefSeq" id="WP_386057430.1">
    <property type="nucleotide sequence ID" value="NZ_JBHTKL010000001.1"/>
</dbReference>
<reference evidence="3" key="1">
    <citation type="journal article" date="2019" name="Int. J. Syst. Evol. Microbiol.">
        <title>The Global Catalogue of Microorganisms (GCM) 10K type strain sequencing project: providing services to taxonomists for standard genome sequencing and annotation.</title>
        <authorList>
            <consortium name="The Broad Institute Genomics Platform"/>
            <consortium name="The Broad Institute Genome Sequencing Center for Infectious Disease"/>
            <person name="Wu L."/>
            <person name="Ma J."/>
        </authorList>
    </citation>
    <scope>NUCLEOTIDE SEQUENCE [LARGE SCALE GENOMIC DNA]</scope>
    <source>
        <strain evidence="3">CCUG 56607</strain>
    </source>
</reference>
<accession>A0ABW3KYS6</accession>
<keyword evidence="1" id="KW-1133">Transmembrane helix</keyword>
<feature type="transmembrane region" description="Helical" evidence="1">
    <location>
        <begin position="62"/>
        <end position="89"/>
    </location>
</feature>
<evidence type="ECO:0000313" key="3">
    <source>
        <dbReference type="Proteomes" id="UP001596990"/>
    </source>
</evidence>
<feature type="transmembrane region" description="Helical" evidence="1">
    <location>
        <begin position="96"/>
        <end position="113"/>
    </location>
</feature>
<name>A0ABW3KYS6_9BACI</name>
<proteinExistence type="predicted"/>
<sequence length="169" mass="18592">MSNEQLEQNQQEKPVSILNKALMTGFVAGVLWGVIGGIAYYFSFTQVSAASFLIRSFFQNSWSGGLLAEVLAILGVGLISILVALIYYLTMKRMNGLVPAILFGIAIWGIVFYLLNPIFPAVPGLGELNSDTIVTTICLFLLYGTFIGYSISYEYHDFNQPAESQAQKQ</sequence>
<protein>
    <submittedName>
        <fullName evidence="2">YqhR family membrane protein</fullName>
    </submittedName>
</protein>
<evidence type="ECO:0000313" key="2">
    <source>
        <dbReference type="EMBL" id="MFD1018716.1"/>
    </source>
</evidence>
<dbReference type="Pfam" id="PF11085">
    <property type="entry name" value="YqhR"/>
    <property type="match status" value="1"/>
</dbReference>
<dbReference type="Proteomes" id="UP001596990">
    <property type="component" value="Unassembled WGS sequence"/>
</dbReference>
<feature type="transmembrane region" description="Helical" evidence="1">
    <location>
        <begin position="21"/>
        <end position="42"/>
    </location>
</feature>
<keyword evidence="1" id="KW-0812">Transmembrane</keyword>
<comment type="caution">
    <text evidence="2">The sequence shown here is derived from an EMBL/GenBank/DDBJ whole genome shotgun (WGS) entry which is preliminary data.</text>
</comment>
<feature type="transmembrane region" description="Helical" evidence="1">
    <location>
        <begin position="133"/>
        <end position="151"/>
    </location>
</feature>
<keyword evidence="3" id="KW-1185">Reference proteome</keyword>
<dbReference type="InterPro" id="IPR024563">
    <property type="entry name" value="YqhR"/>
</dbReference>